<dbReference type="Pfam" id="PF00753">
    <property type="entry name" value="Lactamase_B"/>
    <property type="match status" value="1"/>
</dbReference>
<dbReference type="InterPro" id="IPR051013">
    <property type="entry name" value="MBL_superfamily_lactonases"/>
</dbReference>
<dbReference type="InterPro" id="IPR036866">
    <property type="entry name" value="RibonucZ/Hydroxyglut_hydro"/>
</dbReference>
<evidence type="ECO:0000313" key="6">
    <source>
        <dbReference type="EMBL" id="KAF6239190.1"/>
    </source>
</evidence>
<dbReference type="EMBL" id="JACCJC010000006">
    <property type="protein sequence ID" value="KAF6239190.1"/>
    <property type="molecule type" value="Genomic_DNA"/>
</dbReference>
<keyword evidence="3" id="KW-0378">Hydrolase</keyword>
<dbReference type="InterPro" id="IPR001279">
    <property type="entry name" value="Metallo-B-lactamas"/>
</dbReference>
<dbReference type="Gene3D" id="3.60.15.10">
    <property type="entry name" value="Ribonuclease Z/Hydroxyacylglutathione hydrolase-like"/>
    <property type="match status" value="1"/>
</dbReference>
<accession>A0A8H6G267</accession>
<dbReference type="PANTHER" id="PTHR42978:SF5">
    <property type="entry name" value="METALLO-BETA-LACTAMASE DOMAIN-CONTAINING PROTEIN"/>
    <property type="match status" value="1"/>
</dbReference>
<dbReference type="Proteomes" id="UP000578531">
    <property type="component" value="Unassembled WGS sequence"/>
</dbReference>
<feature type="domain" description="Metallo-beta-lactamase" evidence="5">
    <location>
        <begin position="56"/>
        <end position="213"/>
    </location>
</feature>
<protein>
    <recommendedName>
        <fullName evidence="5">Metallo-beta-lactamase domain-containing protein</fullName>
    </recommendedName>
</protein>
<comment type="similarity">
    <text evidence="1">Belongs to the metallo-beta-lactamase superfamily.</text>
</comment>
<evidence type="ECO:0000313" key="7">
    <source>
        <dbReference type="Proteomes" id="UP000578531"/>
    </source>
</evidence>
<dbReference type="AlphaFoldDB" id="A0A8H6G267"/>
<reference evidence="6 7" key="1">
    <citation type="journal article" date="2020" name="Genomics">
        <title>Complete, high-quality genomes from long-read metagenomic sequencing of two wolf lichen thalli reveals enigmatic genome architecture.</title>
        <authorList>
            <person name="McKenzie S.K."/>
            <person name="Walston R.F."/>
            <person name="Allen J.L."/>
        </authorList>
    </citation>
    <scope>NUCLEOTIDE SEQUENCE [LARGE SCALE GENOMIC DNA]</scope>
    <source>
        <strain evidence="6">WasteWater2</strain>
    </source>
</reference>
<dbReference type="GO" id="GO:0046872">
    <property type="term" value="F:metal ion binding"/>
    <property type="evidence" value="ECO:0007669"/>
    <property type="project" value="UniProtKB-KW"/>
</dbReference>
<dbReference type="GeneID" id="59284124"/>
<name>A0A8H6G267_9LECA</name>
<evidence type="ECO:0000259" key="5">
    <source>
        <dbReference type="Pfam" id="PF00753"/>
    </source>
</evidence>
<dbReference type="RefSeq" id="XP_037168477.1">
    <property type="nucleotide sequence ID" value="XM_037304384.1"/>
</dbReference>
<evidence type="ECO:0000256" key="3">
    <source>
        <dbReference type="ARBA" id="ARBA00022801"/>
    </source>
</evidence>
<evidence type="ECO:0000256" key="4">
    <source>
        <dbReference type="ARBA" id="ARBA00022833"/>
    </source>
</evidence>
<evidence type="ECO:0000256" key="1">
    <source>
        <dbReference type="ARBA" id="ARBA00007749"/>
    </source>
</evidence>
<dbReference type="PANTHER" id="PTHR42978">
    <property type="entry name" value="QUORUM-QUENCHING LACTONASE YTNP-RELATED-RELATED"/>
    <property type="match status" value="1"/>
</dbReference>
<dbReference type="GO" id="GO:0016787">
    <property type="term" value="F:hydrolase activity"/>
    <property type="evidence" value="ECO:0007669"/>
    <property type="project" value="UniProtKB-KW"/>
</dbReference>
<gene>
    <name evidence="6" type="ORF">HO173_002451</name>
</gene>
<sequence>MSIVQPAIPPPQLHLPHSPHTVTVSIINTTSHISQIRSSLFLRPTYSGHEVMDIAAFAFLIEHNGQKLLFDLGIRKDWEVSSPPTLADPMKLGGWKVEVEKNVSEILQDNGTSLSSIDAIIWSHHHIAHTGDPSTFPPKTSLVVGPGFKRLFTPSYPDDETSPVLESAYAGREVREVSFRGGFKLGRFPALDYFGDGSFYLLASPGHEFGHMCGLARTTSSFAMQPQHLAGRDTFIFMGGDIAHHGGEFRPSVYRPLPSLLPDFPLFAPSFSSAVMPPCPGELLATIHCAQSATEPFYTSNCAEDQDKAIESIRRMMEFDARDTVFVVLAHDATLLSVIDCYPATANDWYAKEWAKKSRWLFLNDFEDDVKEYVRNKKAREYEFDEKSLWMN</sequence>
<organism evidence="6 7">
    <name type="scientific">Letharia columbiana</name>
    <dbReference type="NCBI Taxonomy" id="112416"/>
    <lineage>
        <taxon>Eukaryota</taxon>
        <taxon>Fungi</taxon>
        <taxon>Dikarya</taxon>
        <taxon>Ascomycota</taxon>
        <taxon>Pezizomycotina</taxon>
        <taxon>Lecanoromycetes</taxon>
        <taxon>OSLEUM clade</taxon>
        <taxon>Lecanoromycetidae</taxon>
        <taxon>Lecanorales</taxon>
        <taxon>Lecanorineae</taxon>
        <taxon>Parmeliaceae</taxon>
        <taxon>Letharia</taxon>
    </lineage>
</organism>
<dbReference type="SUPFAM" id="SSF56281">
    <property type="entry name" value="Metallo-hydrolase/oxidoreductase"/>
    <property type="match status" value="1"/>
</dbReference>
<dbReference type="CDD" id="cd07730">
    <property type="entry name" value="metallo-hydrolase-like_MBL-fold"/>
    <property type="match status" value="1"/>
</dbReference>
<keyword evidence="2" id="KW-0479">Metal-binding</keyword>
<keyword evidence="7" id="KW-1185">Reference proteome</keyword>
<proteinExistence type="inferred from homology"/>
<comment type="caution">
    <text evidence="6">The sequence shown here is derived from an EMBL/GenBank/DDBJ whole genome shotgun (WGS) entry which is preliminary data.</text>
</comment>
<keyword evidence="4" id="KW-0862">Zinc</keyword>
<dbReference type="OrthoDB" id="10250730at2759"/>
<evidence type="ECO:0000256" key="2">
    <source>
        <dbReference type="ARBA" id="ARBA00022723"/>
    </source>
</evidence>